<dbReference type="OMA" id="KVWQYIR"/>
<evidence type="ECO:0000313" key="5">
    <source>
        <dbReference type="Proteomes" id="UP000022910"/>
    </source>
</evidence>
<feature type="compositionally biased region" description="Basic residues" evidence="1">
    <location>
        <begin position="93"/>
        <end position="109"/>
    </location>
</feature>
<evidence type="ECO:0000259" key="3">
    <source>
        <dbReference type="PROSITE" id="PS51998"/>
    </source>
</evidence>
<dbReference type="Proteomes" id="UP000022910">
    <property type="component" value="Unassembled WGS sequence"/>
</dbReference>
<dbReference type="EMBL" id="JEMT01011819">
    <property type="protein sequence ID" value="EXX76809.1"/>
    <property type="molecule type" value="Genomic_DNA"/>
</dbReference>
<dbReference type="InterPro" id="IPR014876">
    <property type="entry name" value="DEK_C"/>
</dbReference>
<dbReference type="AlphaFoldDB" id="A0A015LAR9"/>
<dbReference type="OrthoDB" id="10251073at2759"/>
<dbReference type="STRING" id="1432141.A0A015LAR9"/>
<dbReference type="SUPFAM" id="SSF109715">
    <property type="entry name" value="DEK C-terminal domain"/>
    <property type="match status" value="1"/>
</dbReference>
<dbReference type="PROSITE" id="PS51925">
    <property type="entry name" value="SWIB_MDM2"/>
    <property type="match status" value="1"/>
</dbReference>
<dbReference type="Pfam" id="PF02201">
    <property type="entry name" value="SWIB"/>
    <property type="match status" value="1"/>
</dbReference>
<accession>A0A015LAR9</accession>
<organism evidence="4 5">
    <name type="scientific">Rhizophagus irregularis (strain DAOM 197198w)</name>
    <name type="common">Glomus intraradices</name>
    <dbReference type="NCBI Taxonomy" id="1432141"/>
    <lineage>
        <taxon>Eukaryota</taxon>
        <taxon>Fungi</taxon>
        <taxon>Fungi incertae sedis</taxon>
        <taxon>Mucoromycota</taxon>
        <taxon>Glomeromycotina</taxon>
        <taxon>Glomeromycetes</taxon>
        <taxon>Glomerales</taxon>
        <taxon>Glomeraceae</taxon>
        <taxon>Rhizophagus</taxon>
    </lineage>
</organism>
<dbReference type="SUPFAM" id="SSF47592">
    <property type="entry name" value="SWIB/MDM2 domain"/>
    <property type="match status" value="1"/>
</dbReference>
<feature type="compositionally biased region" description="Basic residues" evidence="1">
    <location>
        <begin position="126"/>
        <end position="135"/>
    </location>
</feature>
<reference evidence="4 5" key="1">
    <citation type="submission" date="2014-02" db="EMBL/GenBank/DDBJ databases">
        <title>Single nucleus genome sequencing reveals high similarity among nuclei of an endomycorrhizal fungus.</title>
        <authorList>
            <person name="Lin K."/>
            <person name="Geurts R."/>
            <person name="Zhang Z."/>
            <person name="Limpens E."/>
            <person name="Saunders D.G."/>
            <person name="Mu D."/>
            <person name="Pang E."/>
            <person name="Cao H."/>
            <person name="Cha H."/>
            <person name="Lin T."/>
            <person name="Zhou Q."/>
            <person name="Shang Y."/>
            <person name="Li Y."/>
            <person name="Ivanov S."/>
            <person name="Sharma T."/>
            <person name="Velzen R.V."/>
            <person name="Ruijter N.D."/>
            <person name="Aanen D.K."/>
            <person name="Win J."/>
            <person name="Kamoun S."/>
            <person name="Bisseling T."/>
            <person name="Huang S."/>
        </authorList>
    </citation>
    <scope>NUCLEOTIDE SEQUENCE [LARGE SCALE GENOMIC DNA]</scope>
    <source>
        <strain evidence="5">DAOM197198w</strain>
    </source>
</reference>
<feature type="domain" description="DEK-C" evidence="3">
    <location>
        <begin position="6"/>
        <end position="61"/>
    </location>
</feature>
<name>A0A015LAR9_RHIIW</name>
<protein>
    <submittedName>
        <fullName evidence="4">Tri1p</fullName>
    </submittedName>
</protein>
<evidence type="ECO:0000259" key="2">
    <source>
        <dbReference type="PROSITE" id="PS51925"/>
    </source>
</evidence>
<feature type="region of interest" description="Disordered" evidence="1">
    <location>
        <begin position="76"/>
        <end position="203"/>
    </location>
</feature>
<feature type="compositionally biased region" description="Basic and acidic residues" evidence="1">
    <location>
        <begin position="361"/>
        <end position="373"/>
    </location>
</feature>
<dbReference type="Gene3D" id="1.10.245.10">
    <property type="entry name" value="SWIB/MDM2 domain"/>
    <property type="match status" value="1"/>
</dbReference>
<proteinExistence type="predicted"/>
<dbReference type="SMART" id="SM00151">
    <property type="entry name" value="SWIB"/>
    <property type="match status" value="1"/>
</dbReference>
<dbReference type="InterPro" id="IPR003121">
    <property type="entry name" value="SWIB_MDM2_domain"/>
</dbReference>
<feature type="compositionally biased region" description="Basic and acidic residues" evidence="1">
    <location>
        <begin position="305"/>
        <end position="336"/>
    </location>
</feature>
<sequence>MADVADVNISKFVPTIKKILLDSDLNEITARDVRMKLQQEFKVDLTPRKLEVQHLIDRCYDDLDIGVEEIEEPIEPKVSKKQKKISNSEKKSTLHNKPSKKSSRGRPPKKTRESDYSSLEDDSPPQKKKRGRKPKSSSVKAESSDAEFERKFEEELLNESNGKKSKSKNNSTSKKKSNKRKKRDDEEQDGEEPKKRKKGNTGIHKPLILSSVLAEFLQAEEMSRLEVVKRLWAYIKENELQDPNDKRYIVCDERLMTIFQQNRIHSFTMNKFLTVHLKKKEALVDADADADAEVDVKSINGEAANHYENRSVGEDNDHDDVSRDENIDDDKVKMEPQENWADEDNEDDDDDDLFEEEEDSEWVKQEDDDDKSQ</sequence>
<gene>
    <name evidence="4" type="ORF">RirG_029580</name>
</gene>
<feature type="compositionally biased region" description="Basic residues" evidence="1">
    <location>
        <begin position="163"/>
        <end position="182"/>
    </location>
</feature>
<feature type="compositionally biased region" description="Acidic residues" evidence="1">
    <location>
        <begin position="340"/>
        <end position="360"/>
    </location>
</feature>
<dbReference type="CDD" id="cd10567">
    <property type="entry name" value="SWIB-MDM2_like"/>
    <property type="match status" value="1"/>
</dbReference>
<evidence type="ECO:0000313" key="4">
    <source>
        <dbReference type="EMBL" id="EXX76809.1"/>
    </source>
</evidence>
<dbReference type="InterPro" id="IPR019835">
    <property type="entry name" value="SWIB_domain"/>
</dbReference>
<dbReference type="HOGENOM" id="CLU_046065_1_1_1"/>
<dbReference type="Pfam" id="PF08766">
    <property type="entry name" value="DEK_C"/>
    <property type="match status" value="1"/>
</dbReference>
<dbReference type="PANTHER" id="PTHR13844">
    <property type="entry name" value="SWI/SNF-RELATED MATRIX-ASSOCIATED ACTIN-DEPENDENT REGULATOR OF CHROMATIN SUBFAMILY D"/>
    <property type="match status" value="1"/>
</dbReference>
<feature type="domain" description="DM2" evidence="2">
    <location>
        <begin position="202"/>
        <end position="279"/>
    </location>
</feature>
<evidence type="ECO:0000256" key="1">
    <source>
        <dbReference type="SAM" id="MobiDB-lite"/>
    </source>
</evidence>
<keyword evidence="5" id="KW-1185">Reference proteome</keyword>
<comment type="caution">
    <text evidence="4">The sequence shown here is derived from an EMBL/GenBank/DDBJ whole genome shotgun (WGS) entry which is preliminary data.</text>
</comment>
<dbReference type="Gene3D" id="1.10.10.60">
    <property type="entry name" value="Homeodomain-like"/>
    <property type="match status" value="1"/>
</dbReference>
<feature type="region of interest" description="Disordered" evidence="1">
    <location>
        <begin position="305"/>
        <end position="373"/>
    </location>
</feature>
<dbReference type="PROSITE" id="PS51998">
    <property type="entry name" value="DEK_C"/>
    <property type="match status" value="1"/>
</dbReference>
<dbReference type="InterPro" id="IPR036885">
    <property type="entry name" value="SWIB_MDM2_dom_sf"/>
</dbReference>